<gene>
    <name evidence="4" type="ORF">CWE09_02265</name>
</gene>
<keyword evidence="1" id="KW-0677">Repeat</keyword>
<evidence type="ECO:0000259" key="3">
    <source>
        <dbReference type="PROSITE" id="PS51371"/>
    </source>
</evidence>
<keyword evidence="2" id="KW-0129">CBS domain</keyword>
<dbReference type="PANTHER" id="PTHR48108">
    <property type="entry name" value="CBS DOMAIN-CONTAINING PROTEIN CBSX2, CHLOROPLASTIC"/>
    <property type="match status" value="1"/>
</dbReference>
<evidence type="ECO:0000313" key="4">
    <source>
        <dbReference type="EMBL" id="RUO25578.1"/>
    </source>
</evidence>
<dbReference type="PANTHER" id="PTHR48108:SF34">
    <property type="entry name" value="CBS DOMAIN-CONTAINING PROTEIN YHCV"/>
    <property type="match status" value="1"/>
</dbReference>
<comment type="caution">
    <text evidence="4">The sequence shown here is derived from an EMBL/GenBank/DDBJ whole genome shotgun (WGS) entry which is preliminary data.</text>
</comment>
<dbReference type="Proteomes" id="UP000288293">
    <property type="component" value="Unassembled WGS sequence"/>
</dbReference>
<reference evidence="4 5" key="1">
    <citation type="journal article" date="2011" name="Front. Microbiol.">
        <title>Genomic signatures of strain selection and enhancement in Bacillus atrophaeus var. globigii, a historical biowarfare simulant.</title>
        <authorList>
            <person name="Gibbons H.S."/>
            <person name="Broomall S.M."/>
            <person name="McNew L.A."/>
            <person name="Daligault H."/>
            <person name="Chapman C."/>
            <person name="Bruce D."/>
            <person name="Karavis M."/>
            <person name="Krepps M."/>
            <person name="McGregor P.A."/>
            <person name="Hong C."/>
            <person name="Park K.H."/>
            <person name="Akmal A."/>
            <person name="Feldman A."/>
            <person name="Lin J.S."/>
            <person name="Chang W.E."/>
            <person name="Higgs B.W."/>
            <person name="Demirev P."/>
            <person name="Lindquist J."/>
            <person name="Liem A."/>
            <person name="Fochler E."/>
            <person name="Read T.D."/>
            <person name="Tapia R."/>
            <person name="Johnson S."/>
            <person name="Bishop-Lilly K.A."/>
            <person name="Detter C."/>
            <person name="Han C."/>
            <person name="Sozhamannan S."/>
            <person name="Rosenzweig C.N."/>
            <person name="Skowronski E.W."/>
        </authorList>
    </citation>
    <scope>NUCLEOTIDE SEQUENCE [LARGE SCALE GENOMIC DNA]</scope>
    <source>
        <strain evidence="4 5">MLST1</strain>
    </source>
</reference>
<evidence type="ECO:0000313" key="5">
    <source>
        <dbReference type="Proteomes" id="UP000288293"/>
    </source>
</evidence>
<feature type="domain" description="CBS" evidence="3">
    <location>
        <begin position="7"/>
        <end position="63"/>
    </location>
</feature>
<sequence length="140" mass="15391">MQVKEVMTSRPHYLGEDATIREVAEAMRTNSSGFEPLTNSEKVVAVITDRDLVIEGLASGADLDSPAKSVASTKVLYTYEDNPVEDALADMSKQQVQRLLVLDNADNKQLVGIVTIGDIAEKCTDESLFNHFVSAIQFYH</sequence>
<dbReference type="SMART" id="SM00116">
    <property type="entry name" value="CBS"/>
    <property type="match status" value="2"/>
</dbReference>
<dbReference type="OrthoDB" id="9794094at2"/>
<dbReference type="RefSeq" id="WP_126802292.1">
    <property type="nucleotide sequence ID" value="NZ_PIPL01000001.1"/>
</dbReference>
<dbReference type="SUPFAM" id="SSF54631">
    <property type="entry name" value="CBS-domain pair"/>
    <property type="match status" value="1"/>
</dbReference>
<protein>
    <submittedName>
        <fullName evidence="4">CBS domain-containing protein</fullName>
    </submittedName>
</protein>
<dbReference type="AlphaFoldDB" id="A0A432W674"/>
<feature type="domain" description="CBS" evidence="3">
    <location>
        <begin position="71"/>
        <end position="129"/>
    </location>
</feature>
<evidence type="ECO:0000256" key="1">
    <source>
        <dbReference type="ARBA" id="ARBA00022737"/>
    </source>
</evidence>
<dbReference type="EMBL" id="PIPL01000001">
    <property type="protein sequence ID" value="RUO25578.1"/>
    <property type="molecule type" value="Genomic_DNA"/>
</dbReference>
<dbReference type="InterPro" id="IPR046342">
    <property type="entry name" value="CBS_dom_sf"/>
</dbReference>
<keyword evidence="5" id="KW-1185">Reference proteome</keyword>
<dbReference type="PROSITE" id="PS51371">
    <property type="entry name" value="CBS"/>
    <property type="match status" value="2"/>
</dbReference>
<proteinExistence type="predicted"/>
<dbReference type="InterPro" id="IPR051462">
    <property type="entry name" value="CBS_domain-containing"/>
</dbReference>
<dbReference type="Gene3D" id="3.10.580.10">
    <property type="entry name" value="CBS-domain"/>
    <property type="match status" value="1"/>
</dbReference>
<dbReference type="Pfam" id="PF00571">
    <property type="entry name" value="CBS"/>
    <property type="match status" value="2"/>
</dbReference>
<evidence type="ECO:0000256" key="2">
    <source>
        <dbReference type="PROSITE-ProRule" id="PRU00703"/>
    </source>
</evidence>
<dbReference type="InterPro" id="IPR000644">
    <property type="entry name" value="CBS_dom"/>
</dbReference>
<organism evidence="4 5">
    <name type="scientific">Aliidiomarina minuta</name>
    <dbReference type="NCBI Taxonomy" id="880057"/>
    <lineage>
        <taxon>Bacteria</taxon>
        <taxon>Pseudomonadati</taxon>
        <taxon>Pseudomonadota</taxon>
        <taxon>Gammaproteobacteria</taxon>
        <taxon>Alteromonadales</taxon>
        <taxon>Idiomarinaceae</taxon>
        <taxon>Aliidiomarina</taxon>
    </lineage>
</organism>
<name>A0A432W674_9GAMM</name>
<accession>A0A432W674</accession>